<evidence type="ECO:0000256" key="10">
    <source>
        <dbReference type="SAM" id="MobiDB-lite"/>
    </source>
</evidence>
<keyword evidence="8" id="KW-1015">Disulfide bond</keyword>
<dbReference type="KEGG" id="asn:102376405"/>
<comment type="function">
    <text evidence="1">Has antiviral activities.</text>
</comment>
<keyword evidence="12" id="KW-1185">Reference proteome</keyword>
<evidence type="ECO:0000256" key="11">
    <source>
        <dbReference type="SAM" id="SignalP"/>
    </source>
</evidence>
<dbReference type="GO" id="GO:0051607">
    <property type="term" value="P:defense response to virus"/>
    <property type="evidence" value="ECO:0007669"/>
    <property type="project" value="UniProtKB-KW"/>
</dbReference>
<dbReference type="STRING" id="38654.A0A3Q0HP25"/>
<dbReference type="GO" id="GO:0005615">
    <property type="term" value="C:extracellular space"/>
    <property type="evidence" value="ECO:0007669"/>
    <property type="project" value="UniProtKB-KW"/>
</dbReference>
<dbReference type="Gene3D" id="1.20.1250.10">
    <property type="match status" value="1"/>
</dbReference>
<evidence type="ECO:0000256" key="1">
    <source>
        <dbReference type="ARBA" id="ARBA00002718"/>
    </source>
</evidence>
<evidence type="ECO:0000256" key="6">
    <source>
        <dbReference type="ARBA" id="ARBA00022729"/>
    </source>
</evidence>
<evidence type="ECO:0000256" key="5">
    <source>
        <dbReference type="ARBA" id="ARBA00022525"/>
    </source>
</evidence>
<dbReference type="SMART" id="SM00076">
    <property type="entry name" value="IFabd"/>
    <property type="match status" value="1"/>
</dbReference>
<dbReference type="Proteomes" id="UP000189705">
    <property type="component" value="Unplaced"/>
</dbReference>
<dbReference type="PRINTS" id="PR00266">
    <property type="entry name" value="INTERFERONAB"/>
</dbReference>
<evidence type="ECO:0000256" key="8">
    <source>
        <dbReference type="ARBA" id="ARBA00023157"/>
    </source>
</evidence>
<protein>
    <submittedName>
        <fullName evidence="13">Interferon alpha-2-like</fullName>
    </submittedName>
</protein>
<keyword evidence="4 9" id="KW-0202">Cytokine</keyword>
<dbReference type="PANTHER" id="PTHR11691">
    <property type="entry name" value="TYPE I INTERFERON"/>
    <property type="match status" value="1"/>
</dbReference>
<organism evidence="12 13">
    <name type="scientific">Alligator sinensis</name>
    <name type="common">Chinese alligator</name>
    <dbReference type="NCBI Taxonomy" id="38654"/>
    <lineage>
        <taxon>Eukaryota</taxon>
        <taxon>Metazoa</taxon>
        <taxon>Chordata</taxon>
        <taxon>Craniata</taxon>
        <taxon>Vertebrata</taxon>
        <taxon>Euteleostomi</taxon>
        <taxon>Archelosauria</taxon>
        <taxon>Archosauria</taxon>
        <taxon>Crocodylia</taxon>
        <taxon>Alligatoridae</taxon>
        <taxon>Alligatorinae</taxon>
        <taxon>Alligator</taxon>
    </lineage>
</organism>
<feature type="compositionally biased region" description="Basic residues" evidence="10">
    <location>
        <begin position="212"/>
        <end position="224"/>
    </location>
</feature>
<keyword evidence="6 11" id="KW-0732">Signal</keyword>
<keyword evidence="5" id="KW-0964">Secreted</keyword>
<dbReference type="SUPFAM" id="SSF47266">
    <property type="entry name" value="4-helical cytokines"/>
    <property type="match status" value="1"/>
</dbReference>
<dbReference type="InterPro" id="IPR000471">
    <property type="entry name" value="Interferon_alpha/beta/delta"/>
</dbReference>
<evidence type="ECO:0000256" key="7">
    <source>
        <dbReference type="ARBA" id="ARBA00023118"/>
    </source>
</evidence>
<dbReference type="GO" id="GO:0005126">
    <property type="term" value="F:cytokine receptor binding"/>
    <property type="evidence" value="ECO:0007669"/>
    <property type="project" value="InterPro"/>
</dbReference>
<keyword evidence="7 9" id="KW-0051">Antiviral defense</keyword>
<dbReference type="InParanoid" id="A0A3Q0HP25"/>
<sequence>MTCFCLLQMFFILLCTMQISTPDCNIPPLQQSKAIQSSLHLLDKIGQAFPLQCRREHVLFKFPHNILKLRQKDNVKVAVQETLQSIFYMFSKNLTLAAWDGRSLESFQNGLYQQIEQLEACSIKKIKKKPQYLRNVEANRLKLKKYFQRIDNFLKGKQYSLCSWEIIREEVRKCLQLIEKGLEGLENKLWIQAKIKNLLNEQDSRRADVKQKHPKCKRRHQDLK</sequence>
<dbReference type="PANTHER" id="PTHR11691:SF73">
    <property type="entry name" value="INTERFERON BETA"/>
    <property type="match status" value="1"/>
</dbReference>
<accession>A0A3Q0HP25</accession>
<comment type="subcellular location">
    <subcellularLocation>
        <location evidence="2">Secreted</location>
    </subcellularLocation>
</comment>
<reference evidence="13" key="1">
    <citation type="submission" date="2025-08" db="UniProtKB">
        <authorList>
            <consortium name="RefSeq"/>
        </authorList>
    </citation>
    <scope>IDENTIFICATION</scope>
</reference>
<gene>
    <name evidence="13" type="primary">LOC102376405</name>
</gene>
<evidence type="ECO:0000313" key="12">
    <source>
        <dbReference type="Proteomes" id="UP000189705"/>
    </source>
</evidence>
<evidence type="ECO:0000256" key="3">
    <source>
        <dbReference type="ARBA" id="ARBA00011033"/>
    </source>
</evidence>
<dbReference type="AlphaFoldDB" id="A0A3Q0HP25"/>
<feature type="signal peptide" evidence="11">
    <location>
        <begin position="1"/>
        <end position="22"/>
    </location>
</feature>
<comment type="similarity">
    <text evidence="3 9">Belongs to the alpha/beta interferon family.</text>
</comment>
<evidence type="ECO:0000256" key="9">
    <source>
        <dbReference type="RuleBase" id="RU000436"/>
    </source>
</evidence>
<feature type="chain" id="PRO_5018032727" evidence="11">
    <location>
        <begin position="23"/>
        <end position="224"/>
    </location>
</feature>
<proteinExistence type="inferred from homology"/>
<dbReference type="RefSeq" id="XP_025072365.1">
    <property type="nucleotide sequence ID" value="XM_025216580.1"/>
</dbReference>
<evidence type="ECO:0000313" key="13">
    <source>
        <dbReference type="RefSeq" id="XP_025072365.1"/>
    </source>
</evidence>
<evidence type="ECO:0000256" key="2">
    <source>
        <dbReference type="ARBA" id="ARBA00004613"/>
    </source>
</evidence>
<feature type="region of interest" description="Disordered" evidence="10">
    <location>
        <begin position="204"/>
        <end position="224"/>
    </location>
</feature>
<dbReference type="Pfam" id="PF00143">
    <property type="entry name" value="Interferon"/>
    <property type="match status" value="1"/>
</dbReference>
<dbReference type="InterPro" id="IPR009079">
    <property type="entry name" value="4_helix_cytokine-like_core"/>
</dbReference>
<name>A0A3Q0HP25_ALLSI</name>
<dbReference type="GO" id="GO:0006955">
    <property type="term" value="P:immune response"/>
    <property type="evidence" value="ECO:0007669"/>
    <property type="project" value="UniProtKB-ARBA"/>
</dbReference>
<dbReference type="GeneID" id="102376405"/>
<evidence type="ECO:0000256" key="4">
    <source>
        <dbReference type="ARBA" id="ARBA00022514"/>
    </source>
</evidence>
<dbReference type="GO" id="GO:0005125">
    <property type="term" value="F:cytokine activity"/>
    <property type="evidence" value="ECO:0007669"/>
    <property type="project" value="UniProtKB-KW"/>
</dbReference>